<dbReference type="AlphaFoldDB" id="A0A7J6TBP3"/>
<feature type="non-terminal residue" evidence="2">
    <location>
        <position position="1"/>
    </location>
</feature>
<reference evidence="2 3" key="1">
    <citation type="submission" date="2020-04" db="EMBL/GenBank/DDBJ databases">
        <title>Perkinsus olseni comparative genomics.</title>
        <authorList>
            <person name="Bogema D.R."/>
        </authorList>
    </citation>
    <scope>NUCLEOTIDE SEQUENCE [LARGE SCALE GENOMIC DNA]</scope>
    <source>
        <strain evidence="2">ATCC PRA-205</strain>
    </source>
</reference>
<evidence type="ECO:0000256" key="1">
    <source>
        <dbReference type="SAM" id="MobiDB-lite"/>
    </source>
</evidence>
<sequence>MERQMIKSEEKHKKRFLPFVVAGIALAVKKSQARSKKKAQKAAASATTKFESSGDKTIDEMMKWVKEMMTEYSKGEGQRKSIDNVMASGNRGAVRTTGGEEFAIAKRAQARLKDRFPRYIKAVLDYVNQTESFYENARSVISEVRSQVLPRG</sequence>
<name>A0A7J6TBP3_PEROL</name>
<comment type="caution">
    <text evidence="2">The sequence shown here is derived from an EMBL/GenBank/DDBJ whole genome shotgun (WGS) entry which is preliminary data.</text>
</comment>
<feature type="region of interest" description="Disordered" evidence="1">
    <location>
        <begin position="32"/>
        <end position="54"/>
    </location>
</feature>
<dbReference type="Proteomes" id="UP000574390">
    <property type="component" value="Unassembled WGS sequence"/>
</dbReference>
<gene>
    <name evidence="2" type="ORF">FOZ62_025173</name>
</gene>
<evidence type="ECO:0000313" key="3">
    <source>
        <dbReference type="Proteomes" id="UP000574390"/>
    </source>
</evidence>
<dbReference type="EMBL" id="JABANM010008400">
    <property type="protein sequence ID" value="KAF4742678.1"/>
    <property type="molecule type" value="Genomic_DNA"/>
</dbReference>
<accession>A0A7J6TBP3</accession>
<organism evidence="2 3">
    <name type="scientific">Perkinsus olseni</name>
    <name type="common">Perkinsus atlanticus</name>
    <dbReference type="NCBI Taxonomy" id="32597"/>
    <lineage>
        <taxon>Eukaryota</taxon>
        <taxon>Sar</taxon>
        <taxon>Alveolata</taxon>
        <taxon>Perkinsozoa</taxon>
        <taxon>Perkinsea</taxon>
        <taxon>Perkinsida</taxon>
        <taxon>Perkinsidae</taxon>
        <taxon>Perkinsus</taxon>
    </lineage>
</organism>
<proteinExistence type="predicted"/>
<evidence type="ECO:0000313" key="2">
    <source>
        <dbReference type="EMBL" id="KAF4742678.1"/>
    </source>
</evidence>
<protein>
    <submittedName>
        <fullName evidence="2">Uncharacterized protein</fullName>
    </submittedName>
</protein>